<reference evidence="2 3" key="1">
    <citation type="submission" date="2018-03" db="EMBL/GenBank/DDBJ databases">
        <title>Genomic Encyclopedia of Archaeal and Bacterial Type Strains, Phase II (KMG-II): from individual species to whole genera.</title>
        <authorList>
            <person name="Goeker M."/>
        </authorList>
    </citation>
    <scope>NUCLEOTIDE SEQUENCE [LARGE SCALE GENOMIC DNA]</scope>
    <source>
        <strain evidence="2 3">DSM 45348</strain>
    </source>
</reference>
<organism evidence="2 3">
    <name type="scientific">Pseudosporangium ferrugineum</name>
    <dbReference type="NCBI Taxonomy" id="439699"/>
    <lineage>
        <taxon>Bacteria</taxon>
        <taxon>Bacillati</taxon>
        <taxon>Actinomycetota</taxon>
        <taxon>Actinomycetes</taxon>
        <taxon>Micromonosporales</taxon>
        <taxon>Micromonosporaceae</taxon>
        <taxon>Pseudosporangium</taxon>
    </lineage>
</organism>
<feature type="transmembrane region" description="Helical" evidence="1">
    <location>
        <begin position="438"/>
        <end position="461"/>
    </location>
</feature>
<name>A0A2T0S7U9_9ACTN</name>
<accession>A0A2T0S7U9</accession>
<evidence type="ECO:0000256" key="1">
    <source>
        <dbReference type="SAM" id="Phobius"/>
    </source>
</evidence>
<keyword evidence="1" id="KW-0812">Transmembrane</keyword>
<evidence type="ECO:0000313" key="3">
    <source>
        <dbReference type="Proteomes" id="UP000239209"/>
    </source>
</evidence>
<keyword evidence="3" id="KW-1185">Reference proteome</keyword>
<evidence type="ECO:0000313" key="2">
    <source>
        <dbReference type="EMBL" id="PRY29492.1"/>
    </source>
</evidence>
<keyword evidence="1" id="KW-1133">Transmembrane helix</keyword>
<comment type="caution">
    <text evidence="2">The sequence shown here is derived from an EMBL/GenBank/DDBJ whole genome shotgun (WGS) entry which is preliminary data.</text>
</comment>
<dbReference type="InterPro" id="IPR011042">
    <property type="entry name" value="6-blade_b-propeller_TolB-like"/>
</dbReference>
<dbReference type="AlphaFoldDB" id="A0A2T0S7U9"/>
<keyword evidence="1" id="KW-0472">Membrane</keyword>
<protein>
    <recommendedName>
        <fullName evidence="4">WD40 repeat protein</fullName>
    </recommendedName>
</protein>
<dbReference type="RefSeq" id="WP_106127135.1">
    <property type="nucleotide sequence ID" value="NZ_PVZG01000006.1"/>
</dbReference>
<gene>
    <name evidence="2" type="ORF">CLV70_106211</name>
</gene>
<dbReference type="Gene3D" id="2.120.10.30">
    <property type="entry name" value="TolB, C-terminal domain"/>
    <property type="match status" value="1"/>
</dbReference>
<dbReference type="EMBL" id="PVZG01000006">
    <property type="protein sequence ID" value="PRY29492.1"/>
    <property type="molecule type" value="Genomic_DNA"/>
</dbReference>
<feature type="transmembrane region" description="Helical" evidence="1">
    <location>
        <begin position="38"/>
        <end position="56"/>
    </location>
</feature>
<proteinExistence type="predicted"/>
<sequence>MTESRFAEVLTIIADDARPARLAPDTWRRGVRRRRTRMAAGVLAAVAVVAAVPLVLGGHGGQSPTPADSPRPVVPSTVYPPVTGEDTVLESPPGPAAILVAGDRELRGSDIWGFEGRSLLVGRSGGYRLARSVGEMSAGTADGLLLSPDGRYLAGGLSMEGVDYPPEGDPQTGVLDLTTGTVRQYGGGDPMAWSPDGRFILVRGSSGNTDHSLYSMHLLEVATGRKQPLPRAEGEFLPGNVAAFSPDGKRLAVATTTALQVFDLAGNTRTEITGLTDRDRLAGPGAWLPDGRRIAMYSITGCVDGTGCDEAALRQREFRVRYLDAGTGQPADGPRLDPARGLAVRMLGWQREGSAVVAVHSPERGARLDPDDAPWLETDYWTVGGVELSAFGPDGGRRRLVDLPGGAGFVDVPAGLLDQFGGPAPNRVEGAARRALAWLWPVGQVLELLAVLAVATLVLRIRHVRRRARRRAAGTAPLR</sequence>
<dbReference type="SUPFAM" id="SSF82171">
    <property type="entry name" value="DPP6 N-terminal domain-like"/>
    <property type="match status" value="1"/>
</dbReference>
<dbReference type="OrthoDB" id="3346200at2"/>
<dbReference type="Proteomes" id="UP000239209">
    <property type="component" value="Unassembled WGS sequence"/>
</dbReference>
<evidence type="ECO:0008006" key="4">
    <source>
        <dbReference type="Google" id="ProtNLM"/>
    </source>
</evidence>